<feature type="modified residue" description="4-aspartylphosphate" evidence="5">
    <location>
        <position position="55"/>
    </location>
</feature>
<evidence type="ECO:0000259" key="6">
    <source>
        <dbReference type="PROSITE" id="PS50110"/>
    </source>
</evidence>
<dbReference type="PANTHER" id="PTHR37299">
    <property type="entry name" value="TRANSCRIPTIONAL REGULATOR-RELATED"/>
    <property type="match status" value="1"/>
</dbReference>
<keyword evidence="3" id="KW-0010">Activator</keyword>
<dbReference type="InterPro" id="IPR001789">
    <property type="entry name" value="Sig_transdc_resp-reg_receiver"/>
</dbReference>
<keyword evidence="10" id="KW-1185">Reference proteome</keyword>
<accession>A0A364WS93</accession>
<dbReference type="Gene3D" id="3.40.50.2300">
    <property type="match status" value="1"/>
</dbReference>
<dbReference type="SUPFAM" id="SSF52172">
    <property type="entry name" value="CheY-like"/>
    <property type="match status" value="1"/>
</dbReference>
<organism evidence="8 10">
    <name type="scientific">Mucilaginibacter rubeus</name>
    <dbReference type="NCBI Taxonomy" id="2027860"/>
    <lineage>
        <taxon>Bacteria</taxon>
        <taxon>Pseudomonadati</taxon>
        <taxon>Bacteroidota</taxon>
        <taxon>Sphingobacteriia</taxon>
        <taxon>Sphingobacteriales</taxon>
        <taxon>Sphingobacteriaceae</taxon>
        <taxon>Mucilaginibacter</taxon>
    </lineage>
</organism>
<evidence type="ECO:0000256" key="5">
    <source>
        <dbReference type="PROSITE-ProRule" id="PRU00169"/>
    </source>
</evidence>
<dbReference type="SMART" id="SM00448">
    <property type="entry name" value="REC"/>
    <property type="match status" value="1"/>
</dbReference>
<dbReference type="EMBL" id="CP043450">
    <property type="protein sequence ID" value="QEM13723.1"/>
    <property type="molecule type" value="Genomic_DNA"/>
</dbReference>
<dbReference type="InterPro" id="IPR046947">
    <property type="entry name" value="LytR-like"/>
</dbReference>
<evidence type="ECO:0000313" key="7">
    <source>
        <dbReference type="EMBL" id="QEM06206.1"/>
    </source>
</evidence>
<name>A0A364WS93_9SPHI</name>
<evidence type="ECO:0000256" key="2">
    <source>
        <dbReference type="ARBA" id="ARBA00023012"/>
    </source>
</evidence>
<dbReference type="Proteomes" id="UP000250557">
    <property type="component" value="Chromosome"/>
</dbReference>
<dbReference type="KEGG" id="mrub:DEO27_028145"/>
<dbReference type="Pfam" id="PF00072">
    <property type="entry name" value="Response_reg"/>
    <property type="match status" value="1"/>
</dbReference>
<evidence type="ECO:0000256" key="3">
    <source>
        <dbReference type="ARBA" id="ARBA00023159"/>
    </source>
</evidence>
<dbReference type="PANTHER" id="PTHR37299:SF3">
    <property type="entry name" value="STAGE 0 SPORULATION PROTEIN A HOMOLOG"/>
    <property type="match status" value="1"/>
</dbReference>
<dbReference type="Gene3D" id="2.40.50.1020">
    <property type="entry name" value="LytTr DNA-binding domain"/>
    <property type="match status" value="1"/>
</dbReference>
<dbReference type="GO" id="GO:0003677">
    <property type="term" value="F:DNA binding"/>
    <property type="evidence" value="ECO:0007669"/>
    <property type="project" value="InterPro"/>
</dbReference>
<evidence type="ECO:0000313" key="9">
    <source>
        <dbReference type="Proteomes" id="UP000250557"/>
    </source>
</evidence>
<feature type="domain" description="Response regulatory" evidence="6">
    <location>
        <begin position="3"/>
        <end position="116"/>
    </location>
</feature>
<evidence type="ECO:0000313" key="10">
    <source>
        <dbReference type="Proteomes" id="UP000251402"/>
    </source>
</evidence>
<dbReference type="InterPro" id="IPR011006">
    <property type="entry name" value="CheY-like_superfamily"/>
</dbReference>
<dbReference type="AlphaFoldDB" id="A0A364WS93"/>
<dbReference type="GO" id="GO:0000156">
    <property type="term" value="F:phosphorelay response regulator activity"/>
    <property type="evidence" value="ECO:0007669"/>
    <property type="project" value="InterPro"/>
</dbReference>
<dbReference type="InterPro" id="IPR007492">
    <property type="entry name" value="LytTR_DNA-bd_dom"/>
</dbReference>
<dbReference type="PROSITE" id="PS50110">
    <property type="entry name" value="RESPONSE_REGULATORY"/>
    <property type="match status" value="1"/>
</dbReference>
<evidence type="ECO:0000256" key="4">
    <source>
        <dbReference type="ARBA" id="ARBA00037164"/>
    </source>
</evidence>
<gene>
    <name evidence="8" type="ORF">DEO27_028145</name>
    <name evidence="7" type="ORF">DIU31_022790</name>
</gene>
<sequence length="247" mass="28518">MLNCIIIDDEQFSVDAILKYIELLPKLYVVAIYNNPLKALENVTLENNIDLIFMDIDMPFLSGIELAKALRPKTQKLIFTTSHSKYAFDAYEVEGDAYLLKPFSFGKFSMTINRLFPNETVAKIPEISHGDDYFMVKNKEEDLRIVKVGYKEVIAFESSQNYLKIHLANNKVLTVYLTIKDILELLGSRDEFKQFHRAFVISTDCINYIEGNIVKMNNNLSFTVGESYRENFTSYLSGKLLKTSRKR</sequence>
<keyword evidence="2" id="KW-0902">Two-component regulatory system</keyword>
<dbReference type="EMBL" id="CP043451">
    <property type="protein sequence ID" value="QEM06206.1"/>
    <property type="molecule type" value="Genomic_DNA"/>
</dbReference>
<evidence type="ECO:0000313" key="8">
    <source>
        <dbReference type="EMBL" id="QEM13723.1"/>
    </source>
</evidence>
<dbReference type="Proteomes" id="UP000251402">
    <property type="component" value="Chromosome"/>
</dbReference>
<keyword evidence="1" id="KW-0963">Cytoplasm</keyword>
<keyword evidence="5" id="KW-0597">Phosphoprotein</keyword>
<comment type="function">
    <text evidence="4">Required for high-level post-exponential phase expression of a series of secreted proteins.</text>
</comment>
<dbReference type="OrthoDB" id="9787344at2"/>
<proteinExistence type="predicted"/>
<dbReference type="Pfam" id="PF04397">
    <property type="entry name" value="LytTR"/>
    <property type="match status" value="1"/>
</dbReference>
<dbReference type="RefSeq" id="WP_112571040.1">
    <property type="nucleotide sequence ID" value="NZ_CP043450.1"/>
</dbReference>
<evidence type="ECO:0000256" key="1">
    <source>
        <dbReference type="ARBA" id="ARBA00022490"/>
    </source>
</evidence>
<dbReference type="SMART" id="SM00850">
    <property type="entry name" value="LytTR"/>
    <property type="match status" value="1"/>
</dbReference>
<protein>
    <submittedName>
        <fullName evidence="8">Response regulator transcription factor</fullName>
    </submittedName>
</protein>
<reference evidence="8 9" key="1">
    <citation type="submission" date="2019-08" db="EMBL/GenBank/DDBJ databases">
        <title>Comparative genome analysis confer to the adaptation heavy metal polluted environment.</title>
        <authorList>
            <person name="Li Y."/>
        </authorList>
    </citation>
    <scope>NUCLEOTIDE SEQUENCE [LARGE SCALE GENOMIC DNA]</scope>
    <source>
        <strain evidence="8">P1</strain>
        <strain evidence="7 9">P2</strain>
    </source>
</reference>